<accession>A0AAV8UI47</accession>
<dbReference type="Proteomes" id="UP001157974">
    <property type="component" value="Unassembled WGS sequence"/>
</dbReference>
<feature type="repeat" description="WD" evidence="6">
    <location>
        <begin position="111"/>
        <end position="152"/>
    </location>
</feature>
<keyword evidence="5" id="KW-0539">Nucleus</keyword>
<dbReference type="InterPro" id="IPR001680">
    <property type="entry name" value="WD40_rpt"/>
</dbReference>
<dbReference type="PANTHER" id="PTHR19861">
    <property type="entry name" value="WD40 REPEAT PROTEIN SWD2"/>
    <property type="match status" value="1"/>
</dbReference>
<sequence>MGETTEEVQMTEATLKQMKKAKVFKQHEKRVNCIDFSMDGSYLISSGDDEALLLYNCLEGTIHKTIKSKKYGCGFVRFTHHNSAVLYASKAHYDDSIRYLSVHDNRYLRYFKGHRHRVCCLALSPINDTFISAAKDDTVRLWDLKSNQCAGLLRTKGIPQVAFDPSGVCFGVAYSEAKTYKHHVKLFDARRFEEGPFISVSLPMTGRADSEIAQLKFSPNTKHMLLSTYDGSVMLLDAFDGSKIRDLPGIVNTQKSELECSFSPDGEFICAGSEDGRVIIWQTETGKVVHELGGHAFPVSCAAFNPRYLQMASACQNVVLWLPDST</sequence>
<dbReference type="PROSITE" id="PS50294">
    <property type="entry name" value="WD_REPEATS_REGION"/>
    <property type="match status" value="2"/>
</dbReference>
<evidence type="ECO:0000313" key="8">
    <source>
        <dbReference type="Proteomes" id="UP001157974"/>
    </source>
</evidence>
<dbReference type="InterPro" id="IPR036322">
    <property type="entry name" value="WD40_repeat_dom_sf"/>
</dbReference>
<dbReference type="Pfam" id="PF00400">
    <property type="entry name" value="WD40"/>
    <property type="match status" value="4"/>
</dbReference>
<keyword evidence="4" id="KW-0677">Repeat</keyword>
<dbReference type="GO" id="GO:0048188">
    <property type="term" value="C:Set1C/COMPASS complex"/>
    <property type="evidence" value="ECO:0007669"/>
    <property type="project" value="TreeGrafter"/>
</dbReference>
<dbReference type="PANTHER" id="PTHR19861:SF0">
    <property type="entry name" value="WD REPEAT-CONTAINING PROTEIN 82"/>
    <property type="match status" value="1"/>
</dbReference>
<dbReference type="InterPro" id="IPR015943">
    <property type="entry name" value="WD40/YVTN_repeat-like_dom_sf"/>
</dbReference>
<reference evidence="7 8" key="1">
    <citation type="journal article" date="2023" name="Nat. Commun.">
        <title>Origin of minicircular mitochondrial genomes in red algae.</title>
        <authorList>
            <person name="Lee Y."/>
            <person name="Cho C.H."/>
            <person name="Lee Y.M."/>
            <person name="Park S.I."/>
            <person name="Yang J.H."/>
            <person name="West J.A."/>
            <person name="Bhattacharya D."/>
            <person name="Yoon H.S."/>
        </authorList>
    </citation>
    <scope>NUCLEOTIDE SEQUENCE [LARGE SCALE GENOMIC DNA]</scope>
    <source>
        <strain evidence="7 8">CCMP1338</strain>
        <tissue evidence="7">Whole cell</tissue>
    </source>
</reference>
<protein>
    <recommendedName>
        <fullName evidence="9">Anaphase-promoting complex subunit 4 WD40 domain-containing protein</fullName>
    </recommendedName>
</protein>
<dbReference type="CDD" id="cd00200">
    <property type="entry name" value="WD40"/>
    <property type="match status" value="1"/>
</dbReference>
<evidence type="ECO:0000256" key="4">
    <source>
        <dbReference type="ARBA" id="ARBA00022737"/>
    </source>
</evidence>
<evidence type="ECO:0000256" key="6">
    <source>
        <dbReference type="PROSITE-ProRule" id="PRU00221"/>
    </source>
</evidence>
<keyword evidence="3 6" id="KW-0853">WD repeat</keyword>
<feature type="repeat" description="WD" evidence="6">
    <location>
        <begin position="24"/>
        <end position="56"/>
    </location>
</feature>
<proteinExistence type="inferred from homology"/>
<dbReference type="EMBL" id="JAMWBK010000011">
    <property type="protein sequence ID" value="KAJ8901198.1"/>
    <property type="molecule type" value="Genomic_DNA"/>
</dbReference>
<dbReference type="AlphaFoldDB" id="A0AAV8UI47"/>
<dbReference type="SUPFAM" id="SSF50978">
    <property type="entry name" value="WD40 repeat-like"/>
    <property type="match status" value="1"/>
</dbReference>
<name>A0AAV8UI47_9RHOD</name>
<feature type="repeat" description="WD" evidence="6">
    <location>
        <begin position="261"/>
        <end position="291"/>
    </location>
</feature>
<dbReference type="GO" id="GO:0003682">
    <property type="term" value="F:chromatin binding"/>
    <property type="evidence" value="ECO:0007669"/>
    <property type="project" value="TreeGrafter"/>
</dbReference>
<keyword evidence="8" id="KW-1185">Reference proteome</keyword>
<comment type="caution">
    <text evidence="7">The sequence shown here is derived from an EMBL/GenBank/DDBJ whole genome shotgun (WGS) entry which is preliminary data.</text>
</comment>
<dbReference type="SMART" id="SM00320">
    <property type="entry name" value="WD40"/>
    <property type="match status" value="5"/>
</dbReference>
<comment type="subcellular location">
    <subcellularLocation>
        <location evidence="1">Nucleus</location>
    </subcellularLocation>
</comment>
<dbReference type="Gene3D" id="2.130.10.10">
    <property type="entry name" value="YVTN repeat-like/Quinoprotein amine dehydrogenase"/>
    <property type="match status" value="2"/>
</dbReference>
<dbReference type="InterPro" id="IPR037867">
    <property type="entry name" value="Swd2/WDR82"/>
</dbReference>
<evidence type="ECO:0000256" key="3">
    <source>
        <dbReference type="ARBA" id="ARBA00022574"/>
    </source>
</evidence>
<evidence type="ECO:0000313" key="7">
    <source>
        <dbReference type="EMBL" id="KAJ8901198.1"/>
    </source>
</evidence>
<evidence type="ECO:0000256" key="5">
    <source>
        <dbReference type="ARBA" id="ARBA00023242"/>
    </source>
</evidence>
<evidence type="ECO:0000256" key="2">
    <source>
        <dbReference type="ARBA" id="ARBA00005616"/>
    </source>
</evidence>
<gene>
    <name evidence="7" type="ORF">NDN08_007047</name>
</gene>
<dbReference type="PROSITE" id="PS50082">
    <property type="entry name" value="WD_REPEATS_2"/>
    <property type="match status" value="3"/>
</dbReference>
<evidence type="ECO:0008006" key="9">
    <source>
        <dbReference type="Google" id="ProtNLM"/>
    </source>
</evidence>
<comment type="similarity">
    <text evidence="2">Belongs to the WD repeat SWD2 family.</text>
</comment>
<evidence type="ECO:0000256" key="1">
    <source>
        <dbReference type="ARBA" id="ARBA00004123"/>
    </source>
</evidence>
<organism evidence="7 8">
    <name type="scientific">Rhodosorus marinus</name>
    <dbReference type="NCBI Taxonomy" id="101924"/>
    <lineage>
        <taxon>Eukaryota</taxon>
        <taxon>Rhodophyta</taxon>
        <taxon>Stylonematophyceae</taxon>
        <taxon>Stylonematales</taxon>
        <taxon>Stylonemataceae</taxon>
        <taxon>Rhodosorus</taxon>
    </lineage>
</organism>
<dbReference type="GO" id="GO:0016070">
    <property type="term" value="P:RNA metabolic process"/>
    <property type="evidence" value="ECO:0007669"/>
    <property type="project" value="UniProtKB-ARBA"/>
</dbReference>